<sequence>MDLAAQQVATSLRQLLVHVHGIALGITATHHLFELPSSPDIRLLSLRPVKHGGFSDIYLGEWRTDDGPKKVALKVLRVLDLSNSEVMKRLHREISIWRRLSHPNVSTMCKVLEGWGPAPAMVSMWYSNGDVIQHLRRVEKMQCSSGFDINSYKLKLMIDVINGLSYLHGNSVVHADLKGANVLIADDGTARLCDFGLSVLLAEHSQSYTTQSQATFRGTPKSRISRLFSRFGSTNFL</sequence>
<gene>
    <name evidence="2" type="ORF">EXIGLDRAFT_800183</name>
</gene>
<dbReference type="PROSITE" id="PS00108">
    <property type="entry name" value="PROTEIN_KINASE_ST"/>
    <property type="match status" value="1"/>
</dbReference>
<accession>A0A165MXJ7</accession>
<protein>
    <submittedName>
        <fullName evidence="2">Kinase-like protein</fullName>
    </submittedName>
</protein>
<dbReference type="EMBL" id="KV425905">
    <property type="protein sequence ID" value="KZV99907.1"/>
    <property type="molecule type" value="Genomic_DNA"/>
</dbReference>
<evidence type="ECO:0000313" key="2">
    <source>
        <dbReference type="EMBL" id="KZV99907.1"/>
    </source>
</evidence>
<keyword evidence="3" id="KW-1185">Reference proteome</keyword>
<evidence type="ECO:0000259" key="1">
    <source>
        <dbReference type="PROSITE" id="PS50011"/>
    </source>
</evidence>
<dbReference type="GO" id="GO:0005524">
    <property type="term" value="F:ATP binding"/>
    <property type="evidence" value="ECO:0007669"/>
    <property type="project" value="InterPro"/>
</dbReference>
<feature type="domain" description="Protein kinase" evidence="1">
    <location>
        <begin position="43"/>
        <end position="237"/>
    </location>
</feature>
<dbReference type="SMART" id="SM00220">
    <property type="entry name" value="S_TKc"/>
    <property type="match status" value="1"/>
</dbReference>
<organism evidence="2 3">
    <name type="scientific">Exidia glandulosa HHB12029</name>
    <dbReference type="NCBI Taxonomy" id="1314781"/>
    <lineage>
        <taxon>Eukaryota</taxon>
        <taxon>Fungi</taxon>
        <taxon>Dikarya</taxon>
        <taxon>Basidiomycota</taxon>
        <taxon>Agaricomycotina</taxon>
        <taxon>Agaricomycetes</taxon>
        <taxon>Auriculariales</taxon>
        <taxon>Exidiaceae</taxon>
        <taxon>Exidia</taxon>
    </lineage>
</organism>
<dbReference type="InParanoid" id="A0A165MXJ7"/>
<dbReference type="InterPro" id="IPR001245">
    <property type="entry name" value="Ser-Thr/Tyr_kinase_cat_dom"/>
</dbReference>
<dbReference type="InterPro" id="IPR011009">
    <property type="entry name" value="Kinase-like_dom_sf"/>
</dbReference>
<dbReference type="Gene3D" id="1.10.510.10">
    <property type="entry name" value="Transferase(Phosphotransferase) domain 1"/>
    <property type="match status" value="1"/>
</dbReference>
<proteinExistence type="predicted"/>
<reference evidence="2 3" key="1">
    <citation type="journal article" date="2016" name="Mol. Biol. Evol.">
        <title>Comparative Genomics of Early-Diverging Mushroom-Forming Fungi Provides Insights into the Origins of Lignocellulose Decay Capabilities.</title>
        <authorList>
            <person name="Nagy L.G."/>
            <person name="Riley R."/>
            <person name="Tritt A."/>
            <person name="Adam C."/>
            <person name="Daum C."/>
            <person name="Floudas D."/>
            <person name="Sun H."/>
            <person name="Yadav J.S."/>
            <person name="Pangilinan J."/>
            <person name="Larsson K.H."/>
            <person name="Matsuura K."/>
            <person name="Barry K."/>
            <person name="Labutti K."/>
            <person name="Kuo R."/>
            <person name="Ohm R.A."/>
            <person name="Bhattacharya S.S."/>
            <person name="Shirouzu T."/>
            <person name="Yoshinaga Y."/>
            <person name="Martin F.M."/>
            <person name="Grigoriev I.V."/>
            <person name="Hibbett D.S."/>
        </authorList>
    </citation>
    <scope>NUCLEOTIDE SEQUENCE [LARGE SCALE GENOMIC DNA]</scope>
    <source>
        <strain evidence="2 3">HHB12029</strain>
    </source>
</reference>
<keyword evidence="2" id="KW-0808">Transferase</keyword>
<dbReference type="OrthoDB" id="346907at2759"/>
<evidence type="ECO:0000313" key="3">
    <source>
        <dbReference type="Proteomes" id="UP000077266"/>
    </source>
</evidence>
<dbReference type="Pfam" id="PF07714">
    <property type="entry name" value="PK_Tyr_Ser-Thr"/>
    <property type="match status" value="1"/>
</dbReference>
<keyword evidence="2" id="KW-0418">Kinase</keyword>
<dbReference type="GO" id="GO:0004674">
    <property type="term" value="F:protein serine/threonine kinase activity"/>
    <property type="evidence" value="ECO:0007669"/>
    <property type="project" value="TreeGrafter"/>
</dbReference>
<name>A0A165MXJ7_EXIGL</name>
<dbReference type="SUPFAM" id="SSF56112">
    <property type="entry name" value="Protein kinase-like (PK-like)"/>
    <property type="match status" value="1"/>
</dbReference>
<dbReference type="PANTHER" id="PTHR44329">
    <property type="entry name" value="SERINE/THREONINE-PROTEIN KINASE TNNI3K-RELATED"/>
    <property type="match status" value="1"/>
</dbReference>
<dbReference type="Proteomes" id="UP000077266">
    <property type="component" value="Unassembled WGS sequence"/>
</dbReference>
<dbReference type="AlphaFoldDB" id="A0A165MXJ7"/>
<dbReference type="InterPro" id="IPR000719">
    <property type="entry name" value="Prot_kinase_dom"/>
</dbReference>
<dbReference type="InterPro" id="IPR008271">
    <property type="entry name" value="Ser/Thr_kinase_AS"/>
</dbReference>
<dbReference type="STRING" id="1314781.A0A165MXJ7"/>
<dbReference type="InterPro" id="IPR051681">
    <property type="entry name" value="Ser/Thr_Kinases-Pseudokinases"/>
</dbReference>
<dbReference type="PROSITE" id="PS50011">
    <property type="entry name" value="PROTEIN_KINASE_DOM"/>
    <property type="match status" value="1"/>
</dbReference>